<gene>
    <name evidence="5" type="ORF">D791_01893</name>
</gene>
<dbReference type="Pfam" id="PF02626">
    <property type="entry name" value="CT_A_B"/>
    <property type="match status" value="1"/>
</dbReference>
<evidence type="ECO:0000256" key="3">
    <source>
        <dbReference type="ARBA" id="ARBA00022840"/>
    </source>
</evidence>
<dbReference type="SUPFAM" id="SSF50891">
    <property type="entry name" value="Cyclophilin-like"/>
    <property type="match status" value="1"/>
</dbReference>
<dbReference type="PANTHER" id="PTHR43309:SF3">
    <property type="entry name" value="5-OXOPROLINASE SUBUNIT C"/>
    <property type="match status" value="1"/>
</dbReference>
<dbReference type="SMART" id="SM00797">
    <property type="entry name" value="AHS2"/>
    <property type="match status" value="1"/>
</dbReference>
<feature type="domain" description="Carboxyltransferase" evidence="4">
    <location>
        <begin position="2"/>
        <end position="109"/>
    </location>
</feature>
<dbReference type="Gene3D" id="3.30.1360.40">
    <property type="match status" value="1"/>
</dbReference>
<dbReference type="PATRIC" id="fig|1229521.3.peg.1919"/>
<dbReference type="InterPro" id="IPR003833">
    <property type="entry name" value="CT_C_D"/>
</dbReference>
<dbReference type="GO" id="GO:0005524">
    <property type="term" value="F:ATP binding"/>
    <property type="evidence" value="ECO:0007669"/>
    <property type="project" value="UniProtKB-KW"/>
</dbReference>
<dbReference type="STRING" id="1229521.D791_01893"/>
<reference evidence="6" key="1">
    <citation type="submission" date="2012-11" db="EMBL/GenBank/DDBJ databases">
        <authorList>
            <person name="Singh A."/>
            <person name="Pinnaka A.K."/>
            <person name="Vaidya B."/>
        </authorList>
    </citation>
    <scope>NUCLEOTIDE SEQUENCE [LARGE SCALE GENOMIC DNA]</scope>
    <source>
        <strain evidence="6">AK23</strain>
    </source>
</reference>
<comment type="caution">
    <text evidence="5">The sequence shown here is derived from an EMBL/GenBank/DDBJ whole genome shotgun (WGS) entry which is preliminary data.</text>
</comment>
<keyword evidence="1" id="KW-0547">Nucleotide-binding</keyword>
<reference evidence="5 6" key="2">
    <citation type="journal article" date="2015" name="Syst. Appl. Microbiol.">
        <title>Nitrincola nitratireducens sp. nov. isolated from a haloalkaline crater lake.</title>
        <authorList>
            <person name="Singh A."/>
            <person name="Vaidya B."/>
            <person name="Tanuku N.R."/>
            <person name="Pinnaka A.K."/>
        </authorList>
    </citation>
    <scope>NUCLEOTIDE SEQUENCE [LARGE SCALE GENOMIC DNA]</scope>
    <source>
        <strain evidence="5 6">AK23</strain>
    </source>
</reference>
<sequence>MEVHYNSSRTGVRLIGPKPQWARRDGGEAGLHPSNIHDNAYAFGAVDFTGDMPVILGPDGPSLGGFVSPATVITADLWKLGQLRSGDKVRFIPIALADAVSLEALQTASISNLIPSSLEVQTFLPETAIFAKIPAKHRKDEAIIRLAGDHFMLVEYGEQHLDLGLRFKVHALMQWLHDQHLDGIRELTPGVRSLQIHYNPQVISAAQLVEQLTRGEERLRSHLNELKVPSRIVHLLILG</sequence>
<evidence type="ECO:0000313" key="5">
    <source>
        <dbReference type="EMBL" id="EXJ11107.1"/>
    </source>
</evidence>
<keyword evidence="2 5" id="KW-0378">Hydrolase</keyword>
<keyword evidence="6" id="KW-1185">Reference proteome</keyword>
<name>W9V4P4_9GAMM</name>
<dbReference type="AlphaFoldDB" id="W9V4P4"/>
<keyword evidence="3" id="KW-0067">ATP-binding</keyword>
<proteinExistence type="predicted"/>
<dbReference type="InterPro" id="IPR029000">
    <property type="entry name" value="Cyclophilin-like_dom_sf"/>
</dbReference>
<dbReference type="Gene3D" id="2.40.100.10">
    <property type="entry name" value="Cyclophilin-like"/>
    <property type="match status" value="1"/>
</dbReference>
<dbReference type="PANTHER" id="PTHR43309">
    <property type="entry name" value="5-OXOPROLINASE SUBUNIT C"/>
    <property type="match status" value="1"/>
</dbReference>
<dbReference type="SUPFAM" id="SSF160467">
    <property type="entry name" value="PH0987 N-terminal domain-like"/>
    <property type="match status" value="1"/>
</dbReference>
<evidence type="ECO:0000256" key="2">
    <source>
        <dbReference type="ARBA" id="ARBA00022801"/>
    </source>
</evidence>
<dbReference type="EMBL" id="AONB01000008">
    <property type="protein sequence ID" value="EXJ11107.1"/>
    <property type="molecule type" value="Genomic_DNA"/>
</dbReference>
<evidence type="ECO:0000313" key="6">
    <source>
        <dbReference type="Proteomes" id="UP000019464"/>
    </source>
</evidence>
<protein>
    <submittedName>
        <fullName evidence="5">Allophanate hydrolase subunit 2</fullName>
    </submittedName>
</protein>
<dbReference type="GO" id="GO:0016787">
    <property type="term" value="F:hydrolase activity"/>
    <property type="evidence" value="ECO:0007669"/>
    <property type="project" value="UniProtKB-KW"/>
</dbReference>
<dbReference type="Proteomes" id="UP000019464">
    <property type="component" value="Unassembled WGS sequence"/>
</dbReference>
<organism evidence="5 6">
    <name type="scientific">Nitrincola nitratireducens</name>
    <dbReference type="NCBI Taxonomy" id="1229521"/>
    <lineage>
        <taxon>Bacteria</taxon>
        <taxon>Pseudomonadati</taxon>
        <taxon>Pseudomonadota</taxon>
        <taxon>Gammaproteobacteria</taxon>
        <taxon>Oceanospirillales</taxon>
        <taxon>Oceanospirillaceae</taxon>
        <taxon>Nitrincola</taxon>
    </lineage>
</organism>
<evidence type="ECO:0000259" key="4">
    <source>
        <dbReference type="SMART" id="SM00797"/>
    </source>
</evidence>
<dbReference type="Pfam" id="PF02682">
    <property type="entry name" value="CT_C_D"/>
    <property type="match status" value="1"/>
</dbReference>
<accession>W9V4P4</accession>
<dbReference type="InterPro" id="IPR052708">
    <property type="entry name" value="PxpC"/>
</dbReference>
<evidence type="ECO:0000256" key="1">
    <source>
        <dbReference type="ARBA" id="ARBA00022741"/>
    </source>
</evidence>
<dbReference type="InterPro" id="IPR003778">
    <property type="entry name" value="CT_A_B"/>
</dbReference>